<evidence type="ECO:0000313" key="2">
    <source>
        <dbReference type="Proteomes" id="UP001476798"/>
    </source>
</evidence>
<dbReference type="EMBL" id="JAHRIO010044238">
    <property type="protein sequence ID" value="MEQ2173173.1"/>
    <property type="molecule type" value="Genomic_DNA"/>
</dbReference>
<reference evidence="1 2" key="1">
    <citation type="submission" date="2021-06" db="EMBL/GenBank/DDBJ databases">
        <authorList>
            <person name="Palmer J.M."/>
        </authorList>
    </citation>
    <scope>NUCLEOTIDE SEQUENCE [LARGE SCALE GENOMIC DNA]</scope>
    <source>
        <strain evidence="1 2">GA_2019</strain>
        <tissue evidence="1">Muscle</tissue>
    </source>
</reference>
<sequence length="113" mass="12835">MVVDVKISCTCPVAAFRVFCLLRGDMDYLWKLLPTNTYNCKSSPDSASAERTFITLRHLKTYLCNTMSDTRLIGLALMNIHHVNNIDSEKLLRQFNAAGIVFLFSLFNVITNK</sequence>
<protein>
    <submittedName>
        <fullName evidence="1">Uncharacterized protein</fullName>
    </submittedName>
</protein>
<proteinExistence type="predicted"/>
<evidence type="ECO:0000313" key="1">
    <source>
        <dbReference type="EMBL" id="MEQ2173173.1"/>
    </source>
</evidence>
<keyword evidence="2" id="KW-1185">Reference proteome</keyword>
<dbReference type="Proteomes" id="UP001476798">
    <property type="component" value="Unassembled WGS sequence"/>
</dbReference>
<organism evidence="1 2">
    <name type="scientific">Goodea atripinnis</name>
    <dbReference type="NCBI Taxonomy" id="208336"/>
    <lineage>
        <taxon>Eukaryota</taxon>
        <taxon>Metazoa</taxon>
        <taxon>Chordata</taxon>
        <taxon>Craniata</taxon>
        <taxon>Vertebrata</taxon>
        <taxon>Euteleostomi</taxon>
        <taxon>Actinopterygii</taxon>
        <taxon>Neopterygii</taxon>
        <taxon>Teleostei</taxon>
        <taxon>Neoteleostei</taxon>
        <taxon>Acanthomorphata</taxon>
        <taxon>Ovalentaria</taxon>
        <taxon>Atherinomorphae</taxon>
        <taxon>Cyprinodontiformes</taxon>
        <taxon>Goodeidae</taxon>
        <taxon>Goodea</taxon>
    </lineage>
</organism>
<accession>A0ABV0NRK2</accession>
<name>A0ABV0NRK2_9TELE</name>
<gene>
    <name evidence="1" type="ORF">GOODEAATRI_029236</name>
</gene>
<comment type="caution">
    <text evidence="1">The sequence shown here is derived from an EMBL/GenBank/DDBJ whole genome shotgun (WGS) entry which is preliminary data.</text>
</comment>